<evidence type="ECO:0000313" key="12">
    <source>
        <dbReference type="EMBL" id="CAB3263051.1"/>
    </source>
</evidence>
<feature type="region of interest" description="Disordered" evidence="10">
    <location>
        <begin position="420"/>
        <end position="453"/>
    </location>
</feature>
<evidence type="ECO:0000256" key="9">
    <source>
        <dbReference type="ARBA" id="ARBA00042134"/>
    </source>
</evidence>
<dbReference type="EMBL" id="LR787189">
    <property type="protein sequence ID" value="CAB3263051.1"/>
    <property type="molecule type" value="mRNA"/>
</dbReference>
<dbReference type="GO" id="GO:0016020">
    <property type="term" value="C:membrane"/>
    <property type="evidence" value="ECO:0007669"/>
    <property type="project" value="UniProtKB-SubCell"/>
</dbReference>
<keyword evidence="5" id="KW-0472">Membrane</keyword>
<dbReference type="SMART" id="SM00584">
    <property type="entry name" value="TLDc"/>
    <property type="match status" value="1"/>
</dbReference>
<evidence type="ECO:0000256" key="6">
    <source>
        <dbReference type="ARBA" id="ARBA00023228"/>
    </source>
</evidence>
<sequence>MGQSHSTKSGGETEDFAMYLTDQEAESLDKMLGTETEESLAGQLSKLQNHVSHTLPSEIVKGIILSLQVRCNNASKTSGQVLKQEICKMIFGYQNDRISFVYDVLSFDNSSVPILTFEKFIIGLIKLLLNHASSHIFGVDDVSCHQFFESAVSYRENIKKNDFLSLIQNSSVLAELISVGTRFLFLGTFKSVTSDMQGSVPCLLPNIELLPHHALASTNTLLDTSHVVYLNSKLPVDLQSKWRFLYSSRLQGESFSKLSTQIANKGPLLILVKDQGGHVFGGFVPTDLSYGSQFQGTPHSFLFTIAPSLNIFTTTGYNDHYVYFNIRQETMPNGFGMGGQHEYFGLWLSSEFGKGHSKAKPTCTTYKSPQLSSSEEFLIDTVEAWGLGEEPQEENMDSDEDGMTSVIDKNPEAVAILQIAGKERVSEGYRESERTTTMPETTELHQPRDPMDY</sequence>
<evidence type="ECO:0000259" key="11">
    <source>
        <dbReference type="PROSITE" id="PS51886"/>
    </source>
</evidence>
<gene>
    <name evidence="12" type="primary">LOC100187118</name>
</gene>
<dbReference type="PROSITE" id="PS51886">
    <property type="entry name" value="TLDC"/>
    <property type="match status" value="1"/>
</dbReference>
<evidence type="ECO:0000256" key="10">
    <source>
        <dbReference type="SAM" id="MobiDB-lite"/>
    </source>
</evidence>
<organism evidence="12">
    <name type="scientific">Phallusia mammillata</name>
    <dbReference type="NCBI Taxonomy" id="59560"/>
    <lineage>
        <taxon>Eukaryota</taxon>
        <taxon>Metazoa</taxon>
        <taxon>Chordata</taxon>
        <taxon>Tunicata</taxon>
        <taxon>Ascidiacea</taxon>
        <taxon>Phlebobranchia</taxon>
        <taxon>Ascidiidae</taxon>
        <taxon>Phallusia</taxon>
    </lineage>
</organism>
<evidence type="ECO:0000256" key="1">
    <source>
        <dbReference type="ARBA" id="ARBA00004370"/>
    </source>
</evidence>
<evidence type="ECO:0000256" key="3">
    <source>
        <dbReference type="ARBA" id="ARBA00004496"/>
    </source>
</evidence>
<evidence type="ECO:0000256" key="2">
    <source>
        <dbReference type="ARBA" id="ARBA00004371"/>
    </source>
</evidence>
<feature type="domain" description="TLDc" evidence="11">
    <location>
        <begin position="220"/>
        <end position="388"/>
    </location>
</feature>
<evidence type="ECO:0000256" key="4">
    <source>
        <dbReference type="ARBA" id="ARBA00022490"/>
    </source>
</evidence>
<dbReference type="GO" id="GO:0005764">
    <property type="term" value="C:lysosome"/>
    <property type="evidence" value="ECO:0007669"/>
    <property type="project" value="UniProtKB-SubCell"/>
</dbReference>
<keyword evidence="4" id="KW-0963">Cytoplasm</keyword>
<dbReference type="GO" id="GO:0006979">
    <property type="term" value="P:response to oxidative stress"/>
    <property type="evidence" value="ECO:0007669"/>
    <property type="project" value="TreeGrafter"/>
</dbReference>
<dbReference type="InterPro" id="IPR006571">
    <property type="entry name" value="TLDc_dom"/>
</dbReference>
<dbReference type="GO" id="GO:0031929">
    <property type="term" value="P:TOR signaling"/>
    <property type="evidence" value="ECO:0007669"/>
    <property type="project" value="TreeGrafter"/>
</dbReference>
<feature type="compositionally biased region" description="Basic and acidic residues" evidence="10">
    <location>
        <begin position="442"/>
        <end position="453"/>
    </location>
</feature>
<dbReference type="PANTHER" id="PTHR23354">
    <property type="entry name" value="NUCLEOLAR PROTEIN 7/ESTROGEN RECEPTOR COACTIVATOR-RELATED"/>
    <property type="match status" value="1"/>
</dbReference>
<proteinExistence type="evidence at transcript level"/>
<dbReference type="Pfam" id="PF07534">
    <property type="entry name" value="TLD"/>
    <property type="match status" value="1"/>
</dbReference>
<name>A0A6F9DIM1_9ASCI</name>
<accession>A0A6F9DIM1</accession>
<dbReference type="AlphaFoldDB" id="A0A6F9DIM1"/>
<evidence type="ECO:0000256" key="5">
    <source>
        <dbReference type="ARBA" id="ARBA00023136"/>
    </source>
</evidence>
<comment type="subcellular location">
    <subcellularLocation>
        <location evidence="3">Cytoplasm</location>
    </subcellularLocation>
    <subcellularLocation>
        <location evidence="2">Lysosome</location>
    </subcellularLocation>
    <subcellularLocation>
        <location evidence="1">Membrane</location>
    </subcellularLocation>
</comment>
<reference evidence="12" key="1">
    <citation type="submission" date="2020-04" db="EMBL/GenBank/DDBJ databases">
        <authorList>
            <person name="Neveu A P."/>
        </authorList>
    </citation>
    <scope>NUCLEOTIDE SEQUENCE</scope>
    <source>
        <tissue evidence="12">Whole embryo</tissue>
    </source>
</reference>
<evidence type="ECO:0000256" key="7">
    <source>
        <dbReference type="ARBA" id="ARBA00039594"/>
    </source>
</evidence>
<protein>
    <recommendedName>
        <fullName evidence="7">MTOR-associated protein MEAK7</fullName>
    </recommendedName>
    <alternativeName>
        <fullName evidence="9">TBC/LysM-associated domain-containing protein 1</fullName>
    </alternativeName>
    <alternativeName>
        <fullName evidence="8">TLD domain-containing protein 1</fullName>
    </alternativeName>
</protein>
<dbReference type="PANTHER" id="PTHR23354:SF131">
    <property type="entry name" value="MTOR-ASSOCIATED PROTEIN MEAK7"/>
    <property type="match status" value="1"/>
</dbReference>
<keyword evidence="6" id="KW-0458">Lysosome</keyword>
<feature type="compositionally biased region" description="Basic and acidic residues" evidence="10">
    <location>
        <begin position="421"/>
        <end position="434"/>
    </location>
</feature>
<evidence type="ECO:0000256" key="8">
    <source>
        <dbReference type="ARBA" id="ARBA00041780"/>
    </source>
</evidence>
<dbReference type="GO" id="GO:0005634">
    <property type="term" value="C:nucleus"/>
    <property type="evidence" value="ECO:0007669"/>
    <property type="project" value="TreeGrafter"/>
</dbReference>